<reference evidence="1 2" key="1">
    <citation type="submission" date="2016-11" db="EMBL/GenBank/DDBJ databases">
        <authorList>
            <consortium name="Pathogen Informatics"/>
        </authorList>
    </citation>
    <scope>NUCLEOTIDE SEQUENCE [LARGE SCALE GENOMIC DNA]</scope>
    <source>
        <strain evidence="1 2">911</strain>
    </source>
</reference>
<dbReference type="RefSeq" id="WP_005102445.1">
    <property type="nucleotide sequence ID" value="NZ_CP021122.1"/>
</dbReference>
<protein>
    <recommendedName>
        <fullName evidence="3">TnsA-like heteromeric transposase endonuclease subunit</fullName>
    </recommendedName>
</protein>
<gene>
    <name evidence="1" type="ORF">SAMEA2259716_02909</name>
</gene>
<evidence type="ECO:0000313" key="2">
    <source>
        <dbReference type="Proteomes" id="UP000190074"/>
    </source>
</evidence>
<organism evidence="1 2">
    <name type="scientific">Mycobacteroides abscessus subsp. massiliense</name>
    <dbReference type="NCBI Taxonomy" id="1962118"/>
    <lineage>
        <taxon>Bacteria</taxon>
        <taxon>Bacillati</taxon>
        <taxon>Actinomycetota</taxon>
        <taxon>Actinomycetes</taxon>
        <taxon>Mycobacteriales</taxon>
        <taxon>Mycobacteriaceae</taxon>
        <taxon>Mycobacteroides</taxon>
        <taxon>Mycobacteroides abscessus</taxon>
    </lineage>
</organism>
<dbReference type="AlphaFoldDB" id="A0A1U5HJZ4"/>
<evidence type="ECO:0000313" key="1">
    <source>
        <dbReference type="EMBL" id="SKM18008.1"/>
    </source>
</evidence>
<proteinExistence type="predicted"/>
<dbReference type="EMBL" id="FVGW01000005">
    <property type="protein sequence ID" value="SKM18008.1"/>
    <property type="molecule type" value="Genomic_DNA"/>
</dbReference>
<dbReference type="NCBIfam" id="NF033179">
    <property type="entry name" value="TnsA_like_Actin"/>
    <property type="match status" value="1"/>
</dbReference>
<evidence type="ECO:0008006" key="3">
    <source>
        <dbReference type="Google" id="ProtNLM"/>
    </source>
</evidence>
<dbReference type="InterPro" id="IPR048000">
    <property type="entry name" value="TnsA-like"/>
</dbReference>
<dbReference type="Proteomes" id="UP000190074">
    <property type="component" value="Unassembled WGS sequence"/>
</dbReference>
<accession>A0A1U5HJZ4</accession>
<name>A0A1U5HJZ4_9MYCO</name>
<sequence>MAGAVRGGLVAVRASLTVDWYFRMSGQLERWDWGEHRAPVIHRLQSVRRPRSSARNRHIPVSAYTITNGAHVDLESGLEHDLLRRVDRDPRITWIVAQPLRLVWTGSESGSHTPDLLTCDVEDVVTVWDAKLEDEHDRHFREAVAVTRAACSAVGWRHEVFTGLGAVERLNLLWLHGFRRSPEWLPTYEERICASVENGAVPLGTLLALDDGSGEAVSAVWHLVWTGVLDMDLARPITPVSPVSLVRSSA</sequence>